<sequence length="254" mass="27203">MLRTSLKPGLGIGLLIAMLLPGVAPAHAPDRDCAVLLHGLARSDASMMLMETALEEAGYQVVSDTYPSTDLPIEQLLGYVDRAVGQCGPGRVDFVTHSMGGILLRAWLMEHRPERMGRVVMLAPPNHGSDVVDVFGDLALFRFVNGPAGLQLGTDAASVPNRLPPADYELGIIAGDRTVNLILSLSFEGPNDGKVSVESTRLEGMADHIVLPVTHTFMMNNPIVIAQVLTFLSSGRFDHQMGLGGALNRLTDLE</sequence>
<dbReference type="GO" id="GO:0016787">
    <property type="term" value="F:hydrolase activity"/>
    <property type="evidence" value="ECO:0007669"/>
    <property type="project" value="UniProtKB-KW"/>
</dbReference>
<keyword evidence="4" id="KW-1185">Reference proteome</keyword>
<accession>A0A1H8GYI9</accession>
<reference evidence="3 4" key="1">
    <citation type="submission" date="2016-10" db="EMBL/GenBank/DDBJ databases">
        <authorList>
            <person name="de Groot N.N."/>
        </authorList>
    </citation>
    <scope>NUCLEOTIDE SEQUENCE [LARGE SCALE GENOMIC DNA]</scope>
    <source>
        <strain evidence="3 4">DSM 8512</strain>
    </source>
</reference>
<feature type="chain" id="PRO_5011576811" evidence="1">
    <location>
        <begin position="29"/>
        <end position="254"/>
    </location>
</feature>
<dbReference type="RefSeq" id="WP_419182445.1">
    <property type="nucleotide sequence ID" value="NZ_CP067124.1"/>
</dbReference>
<organism evidence="3 4">
    <name type="scientific">Paracoccus alcaliphilus</name>
    <dbReference type="NCBI Taxonomy" id="34002"/>
    <lineage>
        <taxon>Bacteria</taxon>
        <taxon>Pseudomonadati</taxon>
        <taxon>Pseudomonadota</taxon>
        <taxon>Alphaproteobacteria</taxon>
        <taxon>Rhodobacterales</taxon>
        <taxon>Paracoccaceae</taxon>
        <taxon>Paracoccus</taxon>
    </lineage>
</organism>
<feature type="domain" description="AB hydrolase-1" evidence="2">
    <location>
        <begin position="63"/>
        <end position="148"/>
    </location>
</feature>
<dbReference type="PANTHER" id="PTHR37946:SF1">
    <property type="entry name" value="SLL1969 PROTEIN"/>
    <property type="match status" value="1"/>
</dbReference>
<dbReference type="EMBL" id="FODE01000008">
    <property type="protein sequence ID" value="SEN49152.1"/>
    <property type="molecule type" value="Genomic_DNA"/>
</dbReference>
<dbReference type="InterPro" id="IPR000073">
    <property type="entry name" value="AB_hydrolase_1"/>
</dbReference>
<evidence type="ECO:0000313" key="3">
    <source>
        <dbReference type="EMBL" id="SEN49152.1"/>
    </source>
</evidence>
<dbReference type="STRING" id="34002.SAMN04489859_100826"/>
<feature type="signal peptide" evidence="1">
    <location>
        <begin position="1"/>
        <end position="28"/>
    </location>
</feature>
<protein>
    <submittedName>
        <fullName evidence="3">Alpha/beta hydrolase fold</fullName>
    </submittedName>
</protein>
<evidence type="ECO:0000256" key="1">
    <source>
        <dbReference type="SAM" id="SignalP"/>
    </source>
</evidence>
<dbReference type="SUPFAM" id="SSF53474">
    <property type="entry name" value="alpha/beta-Hydrolases"/>
    <property type="match status" value="1"/>
</dbReference>
<name>A0A1H8GYI9_9RHOB</name>
<dbReference type="Pfam" id="PF00561">
    <property type="entry name" value="Abhydrolase_1"/>
    <property type="match status" value="1"/>
</dbReference>
<evidence type="ECO:0000313" key="4">
    <source>
        <dbReference type="Proteomes" id="UP000199054"/>
    </source>
</evidence>
<dbReference type="PANTHER" id="PTHR37946">
    <property type="entry name" value="SLL1969 PROTEIN"/>
    <property type="match status" value="1"/>
</dbReference>
<dbReference type="InterPro" id="IPR029058">
    <property type="entry name" value="AB_hydrolase_fold"/>
</dbReference>
<keyword evidence="3" id="KW-0378">Hydrolase</keyword>
<proteinExistence type="predicted"/>
<dbReference type="Gene3D" id="3.40.50.1820">
    <property type="entry name" value="alpha/beta hydrolase"/>
    <property type="match status" value="1"/>
</dbReference>
<dbReference type="Proteomes" id="UP000199054">
    <property type="component" value="Unassembled WGS sequence"/>
</dbReference>
<evidence type="ECO:0000259" key="2">
    <source>
        <dbReference type="Pfam" id="PF00561"/>
    </source>
</evidence>
<keyword evidence="1" id="KW-0732">Signal</keyword>
<gene>
    <name evidence="3" type="ORF">SAMN04489859_100826</name>
</gene>
<dbReference type="AlphaFoldDB" id="A0A1H8GYI9"/>